<feature type="region of interest" description="Disordered" evidence="2">
    <location>
        <begin position="36"/>
        <end position="67"/>
    </location>
</feature>
<comment type="caution">
    <text evidence="4">The sequence shown here is derived from an EMBL/GenBank/DDBJ whole genome shotgun (WGS) entry which is preliminary data.</text>
</comment>
<dbReference type="GO" id="GO:0003676">
    <property type="term" value="F:nucleic acid binding"/>
    <property type="evidence" value="ECO:0007669"/>
    <property type="project" value="InterPro"/>
</dbReference>
<dbReference type="InterPro" id="IPR036397">
    <property type="entry name" value="RNaseH_sf"/>
</dbReference>
<dbReference type="Proteomes" id="UP001174136">
    <property type="component" value="Unassembled WGS sequence"/>
</dbReference>
<feature type="region of interest" description="Disordered" evidence="2">
    <location>
        <begin position="408"/>
        <end position="428"/>
    </location>
</feature>
<evidence type="ECO:0000256" key="2">
    <source>
        <dbReference type="SAM" id="MobiDB-lite"/>
    </source>
</evidence>
<dbReference type="InterPro" id="IPR012337">
    <property type="entry name" value="RNaseH-like_sf"/>
</dbReference>
<evidence type="ECO:0000259" key="3">
    <source>
        <dbReference type="PROSITE" id="PS50994"/>
    </source>
</evidence>
<dbReference type="InterPro" id="IPR005312">
    <property type="entry name" value="DUF1759"/>
</dbReference>
<feature type="compositionally biased region" description="Basic and acidic residues" evidence="2">
    <location>
        <begin position="536"/>
        <end position="555"/>
    </location>
</feature>
<feature type="coiled-coil region" evidence="1">
    <location>
        <begin position="956"/>
        <end position="983"/>
    </location>
</feature>
<dbReference type="PANTHER" id="PTHR47331">
    <property type="entry name" value="PHD-TYPE DOMAIN-CONTAINING PROTEIN"/>
    <property type="match status" value="1"/>
</dbReference>
<name>A0AA47NSG5_MERPO</name>
<keyword evidence="1" id="KW-0175">Coiled coil</keyword>
<sequence>MNTDQSDWLEPKNSEHTDFAREVNSWTRAAKIRQEEAKKYSDEIKPEDSVSVTSKKSKKSKSVSAVSATSLARSERLKVELGKAALLAKSATLKKRQALEKHELQLNAEKEELELQAGLAAADAQLAVLKKYEGSEVSGRSGKGSRMDVLMSTPVKYDVNYSKSGNSGGQHSHTTRRDAGDHVIQAPVYSVDNSVNTDNLVIVMQRQNDITENLIRQLKLSTLPPQNIPVFKGDPIEYRLFMRAFEHSVESKTENSKDRLYYLEQHTIGPPNDLVRSCFHMDSEQGYPEAKRLLKERFGDKYKISMAYLDKALNWPIIKSEDSRALESYALFLTSCSNAMADLEYLDEMENAANMRTIIAKLPYRLRERFRSVAIDIQKRQDRRTKFKDVVTFITMQAEMASHPVFGEIPGQTRRQTDSKTEKTGGKKNITTLATEVKAQKAEKGVWDGNKKTQEKGTNVDKAFNKPCIFCQGDHTMEQCRKLQKMLHKEKLEFLKGKGLCFSCLMAGHMSKACEEKKSCQICSATHPTLLHIKQKTKDSPKEEASTEEPKDESTRVVSGFVDAGDTSSQTGAGGTDSILAIVPVRVKAKRGNKVLTCYAFLDPGSNASFCTNKLANDLHLQGKNVNILLTTMGEQKAVSCKAVPDLEVSSLEGDDFIGLTEVFAQKVIPVSKENIPTQDDVDKWPHLQGVRIPSINADVGLLIGTDVAKALEPQEVIRSIKDGPYAVRTALGWTVNGPLRENIGSRTKHGCPQIKINRISVARLEELWAQQFKCDFPENAQSEHLEMSKEDQLFMDRVSESAKLVNGHYSIGLPLKNNDVKMPNNRAVAEQRALNMKKKLQRNQTFKEDYINTRLNPADYASRGQRVSVFVQNEVWISGPAFLSKPEGEWPDKRVQLEELTVADPEVKKGILVNATTVEESTDVMQQLTEYFSSWIRLKKAVAWLIRVKGTLVNLSKKTKEINELYKDQEQVNKEMTRYKKSLKQTYLTLDDLRQAERDIIRHCQQRKFQEEISALQRKELVKKSSRICSLNPQLQEGILRVGGRLSRASMPAEAKHPMLLPKDHRVADLILQDAHERLGHSGRNHVLSHVRQRYWIIDAPSSLRKMLSRCTTCRRQHGASGTQMMADLPRNRVVPDEPPFTRSGVDLFGPFNVKRGRSHVKRYGVIFTCLASRAVHIEMATSLETDSFIHALRRFIARRGQVKEMRSDNGTNFVGADRELRKAIKEWNTSQIENSLLQRDIKWIFNPPSGSHHGGVWERIIRSIRKIMVATLREQSLDEEGLQTFFCECEAILNSRPITTPSNDMNDLEALTPQHLLLLKTQPNLPPGLFQTDDNYARRKWRQVQYMSDLFWKRHHGTSSQET</sequence>
<dbReference type="PANTHER" id="PTHR47331:SF1">
    <property type="entry name" value="GAG-LIKE PROTEIN"/>
    <property type="match status" value="1"/>
</dbReference>
<dbReference type="EMBL" id="JAOPHQ010005408">
    <property type="protein sequence ID" value="KAK0135740.1"/>
    <property type="molecule type" value="Genomic_DNA"/>
</dbReference>
<dbReference type="Pfam" id="PF03564">
    <property type="entry name" value="DUF1759"/>
    <property type="match status" value="1"/>
</dbReference>
<evidence type="ECO:0000313" key="4">
    <source>
        <dbReference type="EMBL" id="KAK0135740.1"/>
    </source>
</evidence>
<dbReference type="GO" id="GO:0015074">
    <property type="term" value="P:DNA integration"/>
    <property type="evidence" value="ECO:0007669"/>
    <property type="project" value="InterPro"/>
</dbReference>
<feature type="domain" description="Integrase catalytic" evidence="3">
    <location>
        <begin position="1136"/>
        <end position="1323"/>
    </location>
</feature>
<organism evidence="4 5">
    <name type="scientific">Merluccius polli</name>
    <name type="common">Benguela hake</name>
    <name type="synonym">Merluccius cadenati</name>
    <dbReference type="NCBI Taxonomy" id="89951"/>
    <lineage>
        <taxon>Eukaryota</taxon>
        <taxon>Metazoa</taxon>
        <taxon>Chordata</taxon>
        <taxon>Craniata</taxon>
        <taxon>Vertebrata</taxon>
        <taxon>Euteleostomi</taxon>
        <taxon>Actinopterygii</taxon>
        <taxon>Neopterygii</taxon>
        <taxon>Teleostei</taxon>
        <taxon>Neoteleostei</taxon>
        <taxon>Acanthomorphata</taxon>
        <taxon>Zeiogadaria</taxon>
        <taxon>Gadariae</taxon>
        <taxon>Gadiformes</taxon>
        <taxon>Gadoidei</taxon>
        <taxon>Merlucciidae</taxon>
        <taxon>Merluccius</taxon>
    </lineage>
</organism>
<dbReference type="SUPFAM" id="SSF53098">
    <property type="entry name" value="Ribonuclease H-like"/>
    <property type="match status" value="1"/>
</dbReference>
<evidence type="ECO:0000313" key="5">
    <source>
        <dbReference type="Proteomes" id="UP001174136"/>
    </source>
</evidence>
<dbReference type="InterPro" id="IPR041588">
    <property type="entry name" value="Integrase_H2C2"/>
</dbReference>
<dbReference type="PROSITE" id="PS50994">
    <property type="entry name" value="INTEGRASE"/>
    <property type="match status" value="1"/>
</dbReference>
<feature type="region of interest" description="Disordered" evidence="2">
    <location>
        <begin position="534"/>
        <end position="556"/>
    </location>
</feature>
<dbReference type="InterPro" id="IPR001584">
    <property type="entry name" value="Integrase_cat-core"/>
</dbReference>
<accession>A0AA47NSG5</accession>
<proteinExistence type="predicted"/>
<gene>
    <name evidence="4" type="ORF">N1851_028362</name>
</gene>
<evidence type="ECO:0000256" key="1">
    <source>
        <dbReference type="SAM" id="Coils"/>
    </source>
</evidence>
<feature type="compositionally biased region" description="Basic and acidic residues" evidence="2">
    <location>
        <begin position="36"/>
        <end position="48"/>
    </location>
</feature>
<protein>
    <recommendedName>
        <fullName evidence="3">Integrase catalytic domain-containing protein</fullName>
    </recommendedName>
</protein>
<reference evidence="4" key="1">
    <citation type="journal article" date="2023" name="Front. Mar. Sci.">
        <title>A new Merluccius polli reference genome to investigate the effects of global change in West African waters.</title>
        <authorList>
            <person name="Mateo J.L."/>
            <person name="Blanco-Fernandez C."/>
            <person name="Garcia-Vazquez E."/>
            <person name="Machado-Schiaffino G."/>
        </authorList>
    </citation>
    <scope>NUCLEOTIDE SEQUENCE</scope>
    <source>
        <strain evidence="4">C29</strain>
        <tissue evidence="4">Fin</tissue>
    </source>
</reference>
<keyword evidence="5" id="KW-1185">Reference proteome</keyword>
<dbReference type="Gene3D" id="3.30.420.10">
    <property type="entry name" value="Ribonuclease H-like superfamily/Ribonuclease H"/>
    <property type="match status" value="1"/>
</dbReference>
<dbReference type="Pfam" id="PF17921">
    <property type="entry name" value="Integrase_H2C2"/>
    <property type="match status" value="1"/>
</dbReference>
<feature type="compositionally biased region" description="Basic and acidic residues" evidence="2">
    <location>
        <begin position="415"/>
        <end position="425"/>
    </location>
</feature>
<dbReference type="Gene3D" id="1.10.340.70">
    <property type="match status" value="1"/>
</dbReference>